<dbReference type="Proteomes" id="UP000502345">
    <property type="component" value="Chromosome"/>
</dbReference>
<gene>
    <name evidence="3" type="ORF">G9444_1289</name>
</gene>
<evidence type="ECO:0000259" key="2">
    <source>
        <dbReference type="Pfam" id="PF14534"/>
    </source>
</evidence>
<feature type="compositionally biased region" description="Gly residues" evidence="1">
    <location>
        <begin position="29"/>
        <end position="39"/>
    </location>
</feature>
<feature type="region of interest" description="Disordered" evidence="1">
    <location>
        <begin position="1"/>
        <end position="40"/>
    </location>
</feature>
<proteinExistence type="predicted"/>
<dbReference type="SUPFAM" id="SSF54427">
    <property type="entry name" value="NTF2-like"/>
    <property type="match status" value="1"/>
</dbReference>
<protein>
    <recommendedName>
        <fullName evidence="2">DUF4440 domain-containing protein</fullName>
    </recommendedName>
</protein>
<feature type="compositionally biased region" description="Basic and acidic residues" evidence="1">
    <location>
        <begin position="14"/>
        <end position="27"/>
    </location>
</feature>
<sequence length="328" mass="35031">MHGGEVVVAAARPPTDDRCNGRGKSDHCGLGGRGSGPGGWDEKEVSALGAGGTVPDVSEIVCPGVDELEDVVTAIGIGDVQRNGADRKVDLRHGIHGVVVDRDKSICRAGECAGVTEGVERCGGVRSDTVVNVPMDLVEIENEGKSVDVRLSCKLGATGVCHLCPLVVRRFDVHLAGTLPSRHHPPRVTTVEGEAMSDQETAVLTATADERNVAMCSNDAERIGDFMADDWVIVSESGVSTKAEFLGFVASGDLTHSAMDRVGRARVRFFGDVALFTTRITNTAHYDGRQYDAEEWTTDVFARRDGRWRCVLSHITPAVEAKIEGIEP</sequence>
<feature type="domain" description="DUF4440" evidence="2">
    <location>
        <begin position="208"/>
        <end position="310"/>
    </location>
</feature>
<reference evidence="3 4" key="1">
    <citation type="submission" date="2020-03" db="EMBL/GenBank/DDBJ databases">
        <title>Screen low temperature-resistant strains for efficient degradation of petroleum hydrocarbons under the low temperature.</title>
        <authorList>
            <person name="Wang Y."/>
            <person name="Chen J."/>
        </authorList>
    </citation>
    <scope>NUCLEOTIDE SEQUENCE [LARGE SCALE GENOMIC DNA]</scope>
    <source>
        <strain evidence="3 4">KB1</strain>
    </source>
</reference>
<evidence type="ECO:0000256" key="1">
    <source>
        <dbReference type="SAM" id="MobiDB-lite"/>
    </source>
</evidence>
<dbReference type="InterPro" id="IPR027843">
    <property type="entry name" value="DUF4440"/>
</dbReference>
<organism evidence="3 4">
    <name type="scientific">Rhodococcus erythropolis</name>
    <name type="common">Arthrobacter picolinophilus</name>
    <dbReference type="NCBI Taxonomy" id="1833"/>
    <lineage>
        <taxon>Bacteria</taxon>
        <taxon>Bacillati</taxon>
        <taxon>Actinomycetota</taxon>
        <taxon>Actinomycetes</taxon>
        <taxon>Mycobacteriales</taxon>
        <taxon>Nocardiaceae</taxon>
        <taxon>Rhodococcus</taxon>
        <taxon>Rhodococcus erythropolis group</taxon>
    </lineage>
</organism>
<accession>A0A6G9CNB8</accession>
<dbReference type="Gene3D" id="3.10.450.50">
    <property type="match status" value="1"/>
</dbReference>
<dbReference type="AlphaFoldDB" id="A0A6G9CNB8"/>
<evidence type="ECO:0000313" key="4">
    <source>
        <dbReference type="Proteomes" id="UP000502345"/>
    </source>
</evidence>
<dbReference type="Pfam" id="PF14534">
    <property type="entry name" value="DUF4440"/>
    <property type="match status" value="1"/>
</dbReference>
<name>A0A6G9CNB8_RHOER</name>
<dbReference type="EMBL" id="CP050124">
    <property type="protein sequence ID" value="QIP38533.1"/>
    <property type="molecule type" value="Genomic_DNA"/>
</dbReference>
<dbReference type="InterPro" id="IPR032710">
    <property type="entry name" value="NTF2-like_dom_sf"/>
</dbReference>
<evidence type="ECO:0000313" key="3">
    <source>
        <dbReference type="EMBL" id="QIP38533.1"/>
    </source>
</evidence>